<dbReference type="OrthoDB" id="5637701at2"/>
<dbReference type="AlphaFoldDB" id="A0A0W0V364"/>
<protein>
    <submittedName>
        <fullName evidence="1">Uncharacterized protein</fullName>
    </submittedName>
</protein>
<organism evidence="1 2">
    <name type="scientific">Legionella israelensis</name>
    <dbReference type="NCBI Taxonomy" id="454"/>
    <lineage>
        <taxon>Bacteria</taxon>
        <taxon>Pseudomonadati</taxon>
        <taxon>Pseudomonadota</taxon>
        <taxon>Gammaproteobacteria</taxon>
        <taxon>Legionellales</taxon>
        <taxon>Legionellaceae</taxon>
        <taxon>Legionella</taxon>
    </lineage>
</organism>
<name>A0A0W0V364_9GAMM</name>
<sequence>MNQAHSTTPSNPNHFFPQESLSISKVCDTLSAHFMDNHAKLAQYRLEHIEHIILYKNGYLTLLTRNKDNDYKEEQLYATAALQERYKLVKAISHLSVSIVEMVNMYLEKKIGRDKLMDLLRSLSKDTSSIHSFLDKKNETDQKSLQLTREFLSKVLNCQADFPTNEALLCSLKNYLGKIKGLNEQHAKEAAALQLNSLHDIMQKWLNMESFHLNTSRILIVGIHGPRKNLIEMQFFKKLLSDNQLTSKADDLLVYTEMLPHQISKVTTDELIHDFLAPHEANKKIADSLLGDERAMFKDVLAPYGKEVLQEMSLLHSAKKSECPFYQRS</sequence>
<dbReference type="PATRIC" id="fig|454.4.peg.2812"/>
<accession>A0A0W0V364</accession>
<keyword evidence="2" id="KW-1185">Reference proteome</keyword>
<comment type="caution">
    <text evidence="1">The sequence shown here is derived from an EMBL/GenBank/DDBJ whole genome shotgun (WGS) entry which is preliminary data.</text>
</comment>
<dbReference type="EMBL" id="LNYH01000149">
    <property type="protein sequence ID" value="KTD14333.1"/>
    <property type="molecule type" value="Genomic_DNA"/>
</dbReference>
<dbReference type="Proteomes" id="UP000054761">
    <property type="component" value="Unassembled WGS sequence"/>
</dbReference>
<gene>
    <name evidence="1" type="ORF">Lisr_2561</name>
</gene>
<evidence type="ECO:0000313" key="1">
    <source>
        <dbReference type="EMBL" id="KTD14333.1"/>
    </source>
</evidence>
<reference evidence="1 2" key="1">
    <citation type="submission" date="2015-11" db="EMBL/GenBank/DDBJ databases">
        <title>Genomic analysis of 38 Legionella species identifies large and diverse effector repertoires.</title>
        <authorList>
            <person name="Burstein D."/>
            <person name="Amaro F."/>
            <person name="Zusman T."/>
            <person name="Lifshitz Z."/>
            <person name="Cohen O."/>
            <person name="Gilbert J.A."/>
            <person name="Pupko T."/>
            <person name="Shuman H.A."/>
            <person name="Segal G."/>
        </authorList>
    </citation>
    <scope>NUCLEOTIDE SEQUENCE [LARGE SCALE GENOMIC DNA]</scope>
    <source>
        <strain evidence="1 2">Bercovier 4</strain>
    </source>
</reference>
<dbReference type="RefSeq" id="WP_058502840.1">
    <property type="nucleotide sequence ID" value="NZ_CAAAJA010000126.1"/>
</dbReference>
<proteinExistence type="predicted"/>
<evidence type="ECO:0000313" key="2">
    <source>
        <dbReference type="Proteomes" id="UP000054761"/>
    </source>
</evidence>